<dbReference type="InterPro" id="IPR037401">
    <property type="entry name" value="SnoaL-like"/>
</dbReference>
<dbReference type="Pfam" id="PF13577">
    <property type="entry name" value="SnoaL_4"/>
    <property type="match status" value="1"/>
</dbReference>
<name>A0A4Q4SL50_9PLEO</name>
<evidence type="ECO:0000259" key="1">
    <source>
        <dbReference type="Pfam" id="PF13577"/>
    </source>
</evidence>
<organism evidence="2 3">
    <name type="scientific">Alternaria arborescens</name>
    <dbReference type="NCBI Taxonomy" id="156630"/>
    <lineage>
        <taxon>Eukaryota</taxon>
        <taxon>Fungi</taxon>
        <taxon>Dikarya</taxon>
        <taxon>Ascomycota</taxon>
        <taxon>Pezizomycotina</taxon>
        <taxon>Dothideomycetes</taxon>
        <taxon>Pleosporomycetidae</taxon>
        <taxon>Pleosporales</taxon>
        <taxon>Pleosporineae</taxon>
        <taxon>Pleosporaceae</taxon>
        <taxon>Alternaria</taxon>
        <taxon>Alternaria sect. Alternaria</taxon>
    </lineage>
</organism>
<reference evidence="3" key="1">
    <citation type="journal article" date="2019" name="bioRxiv">
        <title>Genomics, evolutionary history and diagnostics of the Alternaria alternata species group including apple and Asian pear pathotypes.</title>
        <authorList>
            <person name="Armitage A.D."/>
            <person name="Cockerton H.M."/>
            <person name="Sreenivasaprasad S."/>
            <person name="Woodhall J.W."/>
            <person name="Lane C.R."/>
            <person name="Harrison R.J."/>
            <person name="Clarkson J.P."/>
        </authorList>
    </citation>
    <scope>NUCLEOTIDE SEQUENCE [LARGE SCALE GENOMIC DNA]</scope>
    <source>
        <strain evidence="3">RGR 97.0016</strain>
    </source>
</reference>
<dbReference type="EMBL" id="PEJP01000009">
    <property type="protein sequence ID" value="RYO70849.1"/>
    <property type="molecule type" value="Genomic_DNA"/>
</dbReference>
<dbReference type="Gene3D" id="3.10.450.50">
    <property type="match status" value="1"/>
</dbReference>
<protein>
    <submittedName>
        <fullName evidence="2">PEP2-like protein</fullName>
    </submittedName>
</protein>
<sequence>MSNIVVGSHMTFWSSAYKPTNLRSCPSSRVTSPELHIRSNLNSYHMIMSSVDRHTLPNGSRPVEAVRNNGPDDLALQRWKLREMAEGWPMYRDACEWDNFDSIFHDDAHIYTTWSGRVHYKKFFEISKAGMDKGAFIMHRCVGASTDIRPDGTRAVTKLKSTITQRFTIDGCEVDVECDCRFCYLWERNDAGEWKARLVRHWYEKDKMIPVNPNKVPVLDEARLATYSPGYKMLAYGQEETMEGIKVLHGMPGHRREDAGTPSREAHDKLYFQCKKWLDGESVRAEDF</sequence>
<evidence type="ECO:0000313" key="2">
    <source>
        <dbReference type="EMBL" id="RYO70849.1"/>
    </source>
</evidence>
<proteinExistence type="predicted"/>
<keyword evidence="3" id="KW-1185">Reference proteome</keyword>
<dbReference type="SUPFAM" id="SSF54427">
    <property type="entry name" value="NTF2-like"/>
    <property type="match status" value="1"/>
</dbReference>
<feature type="domain" description="SnoaL-like" evidence="1">
    <location>
        <begin position="76"/>
        <end position="197"/>
    </location>
</feature>
<dbReference type="InterPro" id="IPR032710">
    <property type="entry name" value="NTF2-like_dom_sf"/>
</dbReference>
<evidence type="ECO:0000313" key="3">
    <source>
        <dbReference type="Proteomes" id="UP000293823"/>
    </source>
</evidence>
<comment type="caution">
    <text evidence="2">The sequence shown here is derived from an EMBL/GenBank/DDBJ whole genome shotgun (WGS) entry which is preliminary data.</text>
</comment>
<accession>A0A4Q4SL50</accession>
<gene>
    <name evidence="2" type="ORF">AA0113_g2784</name>
</gene>
<dbReference type="AlphaFoldDB" id="A0A4Q4SL50"/>
<dbReference type="Proteomes" id="UP000293823">
    <property type="component" value="Unassembled WGS sequence"/>
</dbReference>
<dbReference type="OrthoDB" id="2533647at2759"/>